<keyword evidence="4" id="KW-1185">Reference proteome</keyword>
<organism evidence="3 4">
    <name type="scientific">Oceanimonas pelagia</name>
    <dbReference type="NCBI Taxonomy" id="3028314"/>
    <lineage>
        <taxon>Bacteria</taxon>
        <taxon>Pseudomonadati</taxon>
        <taxon>Pseudomonadota</taxon>
        <taxon>Gammaproteobacteria</taxon>
        <taxon>Aeromonadales</taxon>
        <taxon>Aeromonadaceae</taxon>
        <taxon>Oceanimonas</taxon>
    </lineage>
</organism>
<evidence type="ECO:0000259" key="2">
    <source>
        <dbReference type="Pfam" id="PF11726"/>
    </source>
</evidence>
<reference evidence="3 4" key="1">
    <citation type="submission" date="2023-02" db="EMBL/GenBank/DDBJ databases">
        <title>Complete genome sequence of a novel bacterium Oceanimonas sp. NTOU-MSR1 isolated from marine coast sediment.</title>
        <authorList>
            <person name="Yang H.-T."/>
            <person name="Chen Y.-L."/>
            <person name="Ho Y.-N."/>
        </authorList>
    </citation>
    <scope>NUCLEOTIDE SEQUENCE [LARGE SCALE GENOMIC DNA]</scope>
    <source>
        <strain evidence="3 4">NTOU-MSR1</strain>
    </source>
</reference>
<proteinExistence type="predicted"/>
<evidence type="ECO:0000256" key="1">
    <source>
        <dbReference type="SAM" id="MobiDB-lite"/>
    </source>
</evidence>
<dbReference type="Proteomes" id="UP001223802">
    <property type="component" value="Chromosome"/>
</dbReference>
<dbReference type="AlphaFoldDB" id="A0AA50QCU3"/>
<dbReference type="EMBL" id="CP118224">
    <property type="protein sequence ID" value="WMC11499.1"/>
    <property type="molecule type" value="Genomic_DNA"/>
</dbReference>
<evidence type="ECO:0000313" key="4">
    <source>
        <dbReference type="Proteomes" id="UP001223802"/>
    </source>
</evidence>
<name>A0AA50QCU3_9GAMM</name>
<evidence type="ECO:0000313" key="3">
    <source>
        <dbReference type="EMBL" id="WMC11499.1"/>
    </source>
</evidence>
<dbReference type="KEGG" id="ope:PU634_03820"/>
<dbReference type="RefSeq" id="WP_306762738.1">
    <property type="nucleotide sequence ID" value="NZ_CP118224.1"/>
</dbReference>
<accession>A0AA50QCU3</accession>
<dbReference type="InterPro" id="IPR057271">
    <property type="entry name" value="YagK_YfjJ_C"/>
</dbReference>
<dbReference type="Pfam" id="PF11726">
    <property type="entry name" value="YagK_YfjJ_C"/>
    <property type="match status" value="1"/>
</dbReference>
<protein>
    <submittedName>
        <fullName evidence="3">Inovirus Gp2 family protein</fullName>
    </submittedName>
</protein>
<gene>
    <name evidence="3" type="ORF">PU634_03820</name>
</gene>
<feature type="domain" description="YagK/YfjJ C-terminal" evidence="2">
    <location>
        <begin position="38"/>
        <end position="220"/>
    </location>
</feature>
<feature type="region of interest" description="Disordered" evidence="1">
    <location>
        <begin position="1"/>
        <end position="21"/>
    </location>
</feature>
<sequence>MNSKPSQSATAPSTVISHRGELNQSHLSRIKETLEKALTEHPRTLAIRVDLRMPSVSACHLERDSPVFFTNSKDELISRFFASLKAQLNHDQRKRIKAGVRVHKCTLRYIWARERSENHKEHYHVMLFLNKDTYRFIGSYKNESNVLVNMVRKAWNSALGLDTDDRNHLVHIPQNPFYQMNRNDLINHLQEYQEVYYRASYLAKVESKDRSDGRRCFGCSQK</sequence>